<comment type="caution">
    <text evidence="2">The sequence shown here is derived from an EMBL/GenBank/DDBJ whole genome shotgun (WGS) entry which is preliminary data.</text>
</comment>
<dbReference type="Proteomes" id="UP001597214">
    <property type="component" value="Unassembled WGS sequence"/>
</dbReference>
<keyword evidence="1" id="KW-0472">Membrane</keyword>
<reference evidence="3" key="1">
    <citation type="journal article" date="2019" name="Int. J. Syst. Evol. Microbiol.">
        <title>The Global Catalogue of Microorganisms (GCM) 10K type strain sequencing project: providing services to taxonomists for standard genome sequencing and annotation.</title>
        <authorList>
            <consortium name="The Broad Institute Genomics Platform"/>
            <consortium name="The Broad Institute Genome Sequencing Center for Infectious Disease"/>
            <person name="Wu L."/>
            <person name="Ma J."/>
        </authorList>
    </citation>
    <scope>NUCLEOTIDE SEQUENCE [LARGE SCALE GENOMIC DNA]</scope>
    <source>
        <strain evidence="3">CCUG 49339</strain>
    </source>
</reference>
<dbReference type="EMBL" id="JBHUEM010000005">
    <property type="protein sequence ID" value="MFD1736240.1"/>
    <property type="molecule type" value="Genomic_DNA"/>
</dbReference>
<evidence type="ECO:0000313" key="2">
    <source>
        <dbReference type="EMBL" id="MFD1736240.1"/>
    </source>
</evidence>
<feature type="transmembrane region" description="Helical" evidence="1">
    <location>
        <begin position="21"/>
        <end position="41"/>
    </location>
</feature>
<evidence type="ECO:0000313" key="3">
    <source>
        <dbReference type="Proteomes" id="UP001597214"/>
    </source>
</evidence>
<name>A0ABW4LQ58_9BACI</name>
<gene>
    <name evidence="2" type="ORF">ACFSCX_06635</name>
</gene>
<evidence type="ECO:0000256" key="1">
    <source>
        <dbReference type="SAM" id="Phobius"/>
    </source>
</evidence>
<keyword evidence="1" id="KW-0812">Transmembrane</keyword>
<protein>
    <submittedName>
        <fullName evidence="2">Uncharacterized protein</fullName>
    </submittedName>
</protein>
<keyword evidence="3" id="KW-1185">Reference proteome</keyword>
<proteinExistence type="predicted"/>
<keyword evidence="1" id="KW-1133">Transmembrane helix</keyword>
<organism evidence="2 3">
    <name type="scientific">Bacillus salitolerans</name>
    <dbReference type="NCBI Taxonomy" id="1437434"/>
    <lineage>
        <taxon>Bacteria</taxon>
        <taxon>Bacillati</taxon>
        <taxon>Bacillota</taxon>
        <taxon>Bacilli</taxon>
        <taxon>Bacillales</taxon>
        <taxon>Bacillaceae</taxon>
        <taxon>Bacillus</taxon>
    </lineage>
</organism>
<dbReference type="RefSeq" id="WP_377927387.1">
    <property type="nucleotide sequence ID" value="NZ_JBHUEM010000005.1"/>
</dbReference>
<accession>A0ABW4LQ58</accession>
<sequence length="42" mass="4710">MNKVLVKMMDGNTQRKMDKTMAGIAIFGVFNAIAITVLNYFI</sequence>